<proteinExistence type="predicted"/>
<name>A0A5C6GD23_METRR</name>
<organism evidence="4 5">
    <name type="scientific">Metarhizium rileyi (strain RCEF 4871)</name>
    <name type="common">Nomuraea rileyi</name>
    <dbReference type="NCBI Taxonomy" id="1649241"/>
    <lineage>
        <taxon>Eukaryota</taxon>
        <taxon>Fungi</taxon>
        <taxon>Dikarya</taxon>
        <taxon>Ascomycota</taxon>
        <taxon>Pezizomycotina</taxon>
        <taxon>Sordariomycetes</taxon>
        <taxon>Hypocreomycetidae</taxon>
        <taxon>Hypocreales</taxon>
        <taxon>Clavicipitaceae</taxon>
        <taxon>Metarhizium</taxon>
    </lineage>
</organism>
<evidence type="ECO:0000256" key="2">
    <source>
        <dbReference type="SAM" id="Phobius"/>
    </source>
</evidence>
<keyword evidence="3" id="KW-0732">Signal</keyword>
<evidence type="ECO:0000256" key="3">
    <source>
        <dbReference type="SAM" id="SignalP"/>
    </source>
</evidence>
<feature type="signal peptide" evidence="3">
    <location>
        <begin position="1"/>
        <end position="23"/>
    </location>
</feature>
<accession>A0A5C6GD23</accession>
<dbReference type="AlphaFoldDB" id="A0A5C6GD23"/>
<dbReference type="Proteomes" id="UP000317257">
    <property type="component" value="Unassembled WGS sequence"/>
</dbReference>
<evidence type="ECO:0008006" key="6">
    <source>
        <dbReference type="Google" id="ProtNLM"/>
    </source>
</evidence>
<gene>
    <name evidence="4" type="ORF">ED733_004666</name>
</gene>
<feature type="transmembrane region" description="Helical" evidence="2">
    <location>
        <begin position="199"/>
        <end position="222"/>
    </location>
</feature>
<feature type="chain" id="PRO_5022993336" description="LPXTG-domain-containing protein" evidence="3">
    <location>
        <begin position="24"/>
        <end position="399"/>
    </location>
</feature>
<keyword evidence="2" id="KW-1133">Transmembrane helix</keyword>
<comment type="caution">
    <text evidence="4">The sequence shown here is derived from an EMBL/GenBank/DDBJ whole genome shotgun (WGS) entry which is preliminary data.</text>
</comment>
<evidence type="ECO:0000256" key="1">
    <source>
        <dbReference type="SAM" id="MobiDB-lite"/>
    </source>
</evidence>
<feature type="compositionally biased region" description="Polar residues" evidence="1">
    <location>
        <begin position="325"/>
        <end position="341"/>
    </location>
</feature>
<sequence>MASTSRIRTLLLVTSSLAIPAAALQVTPDSPCSSACIDAPGLDTIYTNASSTPGADVVVCPDSQFDTNAAGARVKTCLTCLQSSTYVQGSEGDQAWFIYHLRYAFDYCIFGHPNAVDARSSPCATPKTCGSLRNALQDGITKPNDVQTYVLIALKAGCQQKPPASHRIGVNETVFTHHSILTTQASPSQPSTSPLSTPAVVGIAVAAAVLLALVSGCAYIQLRRRQDRITRSRRTLSFRCRAPSPTQYQDDYDDERFFDKRSSQDVAVAVASMSPVARSKPYPWAQSLGHTLRTSTSAPPPPLNISTSISCPAPALTSPRGGGSSPDSFTAPTSTVSTRSTAPLLLRGSVAPSPVDSPTMTSQQGDPGRWESAGRKRPTPGSPAHLTRIQTTFDPPPTR</sequence>
<reference evidence="5" key="1">
    <citation type="submission" date="2018-12" db="EMBL/GenBank/DDBJ databases">
        <title>The complete genome of Metarhizium rileyi, a key fungal pathogen of Lepidoptera.</title>
        <authorList>
            <person name="Binneck E."/>
            <person name="Lastra C.C.L."/>
            <person name="Sosa-Gomez D.R."/>
        </authorList>
    </citation>
    <scope>NUCLEOTIDE SEQUENCE [LARGE SCALE GENOMIC DNA]</scope>
    <source>
        <strain evidence="5">Cep018-CH2</strain>
    </source>
</reference>
<keyword evidence="2" id="KW-0812">Transmembrane</keyword>
<feature type="region of interest" description="Disordered" evidence="1">
    <location>
        <begin position="291"/>
        <end position="399"/>
    </location>
</feature>
<feature type="compositionally biased region" description="Polar residues" evidence="1">
    <location>
        <begin position="356"/>
        <end position="365"/>
    </location>
</feature>
<keyword evidence="2" id="KW-0472">Membrane</keyword>
<evidence type="ECO:0000313" key="5">
    <source>
        <dbReference type="Proteomes" id="UP000317257"/>
    </source>
</evidence>
<evidence type="ECO:0000313" key="4">
    <source>
        <dbReference type="EMBL" id="TWU73813.1"/>
    </source>
</evidence>
<protein>
    <recommendedName>
        <fullName evidence="6">LPXTG-domain-containing protein</fullName>
    </recommendedName>
</protein>
<dbReference type="EMBL" id="SBHS01000015">
    <property type="protein sequence ID" value="TWU73813.1"/>
    <property type="molecule type" value="Genomic_DNA"/>
</dbReference>